<dbReference type="Pfam" id="PF00374">
    <property type="entry name" value="NiFeSe_Hases"/>
    <property type="match status" value="3"/>
</dbReference>
<keyword evidence="7 9" id="KW-0560">Oxidoreductase</keyword>
<feature type="binding site" evidence="8">
    <location>
        <position position="63"/>
    </location>
    <ligand>
        <name>Ni(2+)</name>
        <dbReference type="ChEBI" id="CHEBI:49786"/>
    </ligand>
</feature>
<comment type="subcellular location">
    <subcellularLocation>
        <location evidence="2">Cell envelope</location>
    </subcellularLocation>
</comment>
<name>A0A517DZJ7_9FIRM</name>
<evidence type="ECO:0000313" key="10">
    <source>
        <dbReference type="Proteomes" id="UP000320776"/>
    </source>
</evidence>
<comment type="cofactor">
    <cofactor evidence="8">
        <name>Fe cation</name>
        <dbReference type="ChEBI" id="CHEBI:24875"/>
    </cofactor>
</comment>
<dbReference type="GO" id="GO:0030313">
    <property type="term" value="C:cell envelope"/>
    <property type="evidence" value="ECO:0007669"/>
    <property type="project" value="UniProtKB-SubCell"/>
</dbReference>
<evidence type="ECO:0000256" key="3">
    <source>
        <dbReference type="ARBA" id="ARBA00009292"/>
    </source>
</evidence>
<dbReference type="AlphaFoldDB" id="A0A517DZJ7"/>
<comment type="cofactor">
    <cofactor evidence="1 8">
        <name>Ni(2+)</name>
        <dbReference type="ChEBI" id="CHEBI:49786"/>
    </cofactor>
</comment>
<reference evidence="9 10" key="1">
    <citation type="submission" date="2019-02" db="EMBL/GenBank/DDBJ databases">
        <title>Closed genome of Sporomusa termitida DSM 4440.</title>
        <authorList>
            <person name="Poehlein A."/>
            <person name="Daniel R."/>
        </authorList>
    </citation>
    <scope>NUCLEOTIDE SEQUENCE [LARGE SCALE GENOMIC DNA]</scope>
    <source>
        <strain evidence="9 10">DSM 4440</strain>
    </source>
</reference>
<organism evidence="9 10">
    <name type="scientific">Sporomusa termitida</name>
    <dbReference type="NCBI Taxonomy" id="2377"/>
    <lineage>
        <taxon>Bacteria</taxon>
        <taxon>Bacillati</taxon>
        <taxon>Bacillota</taxon>
        <taxon>Negativicutes</taxon>
        <taxon>Selenomonadales</taxon>
        <taxon>Sporomusaceae</taxon>
        <taxon>Sporomusa</taxon>
    </lineage>
</organism>
<dbReference type="PROSITE" id="PS00507">
    <property type="entry name" value="NI_HGENASE_L_1"/>
    <property type="match status" value="1"/>
</dbReference>
<protein>
    <submittedName>
        <fullName evidence="9">Periplasmic [NiFeSe] hydrogenase large subunit</fullName>
        <ecNumber evidence="9">1.12.99.6</ecNumber>
    </submittedName>
</protein>
<dbReference type="GO" id="GO:0016151">
    <property type="term" value="F:nickel cation binding"/>
    <property type="evidence" value="ECO:0007669"/>
    <property type="project" value="InterPro"/>
</dbReference>
<evidence type="ECO:0000256" key="2">
    <source>
        <dbReference type="ARBA" id="ARBA00004196"/>
    </source>
</evidence>
<dbReference type="RefSeq" id="WP_144352103.1">
    <property type="nucleotide sequence ID" value="NZ_CP036259.1"/>
</dbReference>
<feature type="binding site" evidence="8">
    <location>
        <position position="448"/>
    </location>
    <ligand>
        <name>Ni(2+)</name>
        <dbReference type="ChEBI" id="CHEBI:49786"/>
    </ligand>
</feature>
<evidence type="ECO:0000256" key="6">
    <source>
        <dbReference type="ARBA" id="ARBA00022723"/>
    </source>
</evidence>
<dbReference type="EMBL" id="CP036259">
    <property type="protein sequence ID" value="QDR82748.1"/>
    <property type="molecule type" value="Genomic_DNA"/>
</dbReference>
<evidence type="ECO:0000256" key="5">
    <source>
        <dbReference type="ARBA" id="ARBA00022596"/>
    </source>
</evidence>
<gene>
    <name evidence="9" type="ORF">SPTER_41780</name>
</gene>
<sequence>MAVQTIFPVTRIHEPLRADIEVQAGKVTDAWLGAHLFRGMESMMLNRDPRDAALFTQRICGICSSAHSIAASMAQQQAFGVHPTPTGQHLTNLIYAADIIQNNLRHFYVLVLYDYVKGPDIPPYVPRAQTDYRLPPKVSEELLQHAKQAARKAVQAHEAMAVFGAKAPMQQTILPTGVTEQASGERIMAYSSILQEITEWVENVHISDVLTIAEYYQDYYSIGAGYGNFISVGMFPAPLTGDRSFPAGLVINQGQPETLDVNHFAEEIRYSWYNGDGAGHAPIQAGPGPNRDKPEAYSWIKAPRYKELPVECGPLARGFISGDYRRGVSVMDRLIARARETLKICKLAQGFVAAIVPDTPSFQRYTQPDSGAGVGLTDAMRGVLGHWLEYKHNKVTHYQIITPTTWNFSPRDNRGVRGPVEQALIGTPIAAEGELIEAGRVIRSFDPCFTCAVHLFKK</sequence>
<keyword evidence="8" id="KW-0460">Magnesium</keyword>
<dbReference type="PANTHER" id="PTHR42958">
    <property type="entry name" value="HYDROGENASE-2 LARGE CHAIN"/>
    <property type="match status" value="1"/>
</dbReference>
<feature type="binding site" evidence="8">
    <location>
        <position position="454"/>
    </location>
    <ligand>
        <name>Mg(2+)</name>
        <dbReference type="ChEBI" id="CHEBI:18420"/>
    </ligand>
</feature>
<evidence type="ECO:0000256" key="1">
    <source>
        <dbReference type="ARBA" id="ARBA00001967"/>
    </source>
</evidence>
<dbReference type="InterPro" id="IPR029014">
    <property type="entry name" value="NiFe-Hase_large"/>
</dbReference>
<keyword evidence="6 8" id="KW-0479">Metal-binding</keyword>
<dbReference type="InterPro" id="IPR050867">
    <property type="entry name" value="NiFe/NiFeSe_hydrgnase_LSU"/>
</dbReference>
<dbReference type="GO" id="GO:0033748">
    <property type="term" value="F:hydrogenase (acceptor) activity"/>
    <property type="evidence" value="ECO:0007669"/>
    <property type="project" value="UniProtKB-EC"/>
</dbReference>
<dbReference type="InterPro" id="IPR001501">
    <property type="entry name" value="Ni-dep_hyd_lsu"/>
</dbReference>
<dbReference type="SUPFAM" id="SSF56762">
    <property type="entry name" value="HydB/Nqo4-like"/>
    <property type="match status" value="1"/>
</dbReference>
<evidence type="ECO:0000256" key="8">
    <source>
        <dbReference type="PIRSR" id="PIRSR601501-1"/>
    </source>
</evidence>
<accession>A0A517DZJ7</accession>
<dbReference type="PANTHER" id="PTHR42958:SF2">
    <property type="entry name" value="UPTAKE HYDROGENASE LARGE SUBUNIT"/>
    <property type="match status" value="1"/>
</dbReference>
<feature type="binding site" evidence="8">
    <location>
        <position position="60"/>
    </location>
    <ligand>
        <name>Ni(2+)</name>
        <dbReference type="ChEBI" id="CHEBI:49786"/>
    </ligand>
</feature>
<dbReference type="OrthoDB" id="9761717at2"/>
<evidence type="ECO:0000256" key="7">
    <source>
        <dbReference type="ARBA" id="ARBA00023002"/>
    </source>
</evidence>
<comment type="subunit">
    <text evidence="4">Heterodimer of a large and a small subunit.</text>
</comment>
<dbReference type="GO" id="GO:0008901">
    <property type="term" value="F:ferredoxin hydrogenase activity"/>
    <property type="evidence" value="ECO:0007669"/>
    <property type="project" value="InterPro"/>
</dbReference>
<dbReference type="InterPro" id="IPR018194">
    <property type="entry name" value="Ni-dep_hyd_lsu_Ni_BS"/>
</dbReference>
<dbReference type="KEGG" id="sted:SPTER_41780"/>
<feature type="binding site" evidence="8">
    <location>
        <position position="400"/>
    </location>
    <ligand>
        <name>Mg(2+)</name>
        <dbReference type="ChEBI" id="CHEBI:18420"/>
    </ligand>
</feature>
<keyword evidence="8" id="KW-0408">Iron</keyword>
<proteinExistence type="inferred from homology"/>
<dbReference type="Gene3D" id="1.10.645.10">
    <property type="entry name" value="Cytochrome-c3 Hydrogenase, chain B"/>
    <property type="match status" value="1"/>
</dbReference>
<comment type="similarity">
    <text evidence="3">Belongs to the [NiFe]/[NiFeSe] hydrogenase large subunit family.</text>
</comment>
<feature type="binding site" evidence="8">
    <location>
        <position position="451"/>
    </location>
    <ligand>
        <name>Fe cation</name>
        <dbReference type="ChEBI" id="CHEBI:24875"/>
    </ligand>
</feature>
<evidence type="ECO:0000313" key="9">
    <source>
        <dbReference type="EMBL" id="QDR82748.1"/>
    </source>
</evidence>
<feature type="binding site" evidence="8">
    <location>
        <position position="63"/>
    </location>
    <ligand>
        <name>Fe cation</name>
        <dbReference type="ChEBI" id="CHEBI:24875"/>
    </ligand>
</feature>
<dbReference type="EC" id="1.12.99.6" evidence="9"/>
<dbReference type="Proteomes" id="UP000320776">
    <property type="component" value="Chromosome"/>
</dbReference>
<feature type="binding site" evidence="8">
    <location>
        <position position="41"/>
    </location>
    <ligand>
        <name>Mg(2+)</name>
        <dbReference type="ChEBI" id="CHEBI:18420"/>
    </ligand>
</feature>
<keyword evidence="10" id="KW-1185">Reference proteome</keyword>
<keyword evidence="5 8" id="KW-0533">Nickel</keyword>
<evidence type="ECO:0000256" key="4">
    <source>
        <dbReference type="ARBA" id="ARBA00011771"/>
    </source>
</evidence>